<gene>
    <name evidence="2" type="ORF">ATK30_5530</name>
</gene>
<organism evidence="2 3">
    <name type="scientific">Amycolatopsis echigonensis</name>
    <dbReference type="NCBI Taxonomy" id="2576905"/>
    <lineage>
        <taxon>Bacteria</taxon>
        <taxon>Bacillati</taxon>
        <taxon>Actinomycetota</taxon>
        <taxon>Actinomycetes</taxon>
        <taxon>Pseudonocardiales</taxon>
        <taxon>Pseudonocardiaceae</taxon>
        <taxon>Amycolatopsis</taxon>
    </lineage>
</organism>
<keyword evidence="1" id="KW-0472">Membrane</keyword>
<feature type="transmembrane region" description="Helical" evidence="1">
    <location>
        <begin position="83"/>
        <end position="100"/>
    </location>
</feature>
<name>A0A2N3WLB5_9PSEU</name>
<evidence type="ECO:0000313" key="3">
    <source>
        <dbReference type="Proteomes" id="UP000233750"/>
    </source>
</evidence>
<dbReference type="AlphaFoldDB" id="A0A2N3WLB5"/>
<protein>
    <submittedName>
        <fullName evidence="2">Uncharacterized protein</fullName>
    </submittedName>
</protein>
<reference evidence="2 3" key="1">
    <citation type="submission" date="2017-12" db="EMBL/GenBank/DDBJ databases">
        <title>Sequencing the genomes of 1000 Actinobacteria strains.</title>
        <authorList>
            <person name="Klenk H.-P."/>
        </authorList>
    </citation>
    <scope>NUCLEOTIDE SEQUENCE [LARGE SCALE GENOMIC DNA]</scope>
    <source>
        <strain evidence="2 3">DSM 45165</strain>
    </source>
</reference>
<dbReference type="EMBL" id="PJMY01000003">
    <property type="protein sequence ID" value="PKV94650.1"/>
    <property type="molecule type" value="Genomic_DNA"/>
</dbReference>
<evidence type="ECO:0000313" key="2">
    <source>
        <dbReference type="EMBL" id="PKV94650.1"/>
    </source>
</evidence>
<evidence type="ECO:0000256" key="1">
    <source>
        <dbReference type="SAM" id="Phobius"/>
    </source>
</evidence>
<sequence>MPKVSTRGRDRRARQRALEAGVRRAAVKPEKAGYTGAYRKWLVVRVAGFVLMGVGVVMAIVHIGAHLGKFSLLPTVGLQDLLIGWPMAGVLFLIGGVFAGRRFRA</sequence>
<accession>A0A2N3WLB5</accession>
<dbReference type="Proteomes" id="UP000233750">
    <property type="component" value="Unassembled WGS sequence"/>
</dbReference>
<keyword evidence="1" id="KW-1133">Transmembrane helix</keyword>
<dbReference type="RefSeq" id="WP_200862801.1">
    <property type="nucleotide sequence ID" value="NZ_JACJHR010000014.1"/>
</dbReference>
<proteinExistence type="predicted"/>
<feature type="transmembrane region" description="Helical" evidence="1">
    <location>
        <begin position="42"/>
        <end position="63"/>
    </location>
</feature>
<keyword evidence="3" id="KW-1185">Reference proteome</keyword>
<comment type="caution">
    <text evidence="2">The sequence shown here is derived from an EMBL/GenBank/DDBJ whole genome shotgun (WGS) entry which is preliminary data.</text>
</comment>
<keyword evidence="1" id="KW-0812">Transmembrane</keyword>